<name>A0AAD8FDC5_BIOPF</name>
<protein>
    <submittedName>
        <fullName evidence="1">Uncharacterized protein</fullName>
    </submittedName>
</protein>
<evidence type="ECO:0000313" key="2">
    <source>
        <dbReference type="Proteomes" id="UP001233172"/>
    </source>
</evidence>
<gene>
    <name evidence="1" type="ORF">Bpfe_010856</name>
</gene>
<accession>A0AAD8FDC5</accession>
<keyword evidence="2" id="KW-1185">Reference proteome</keyword>
<comment type="caution">
    <text evidence="1">The sequence shown here is derived from an EMBL/GenBank/DDBJ whole genome shotgun (WGS) entry which is preliminary data.</text>
</comment>
<sequence>MPLGGTSSRQTKVLREKTIALLLVKGEERNSSEKESSLQEDEYTLAQASDVTSEDEYTQAPASDVISEDELLQRIYGPKVVVNMYVEWVIP</sequence>
<dbReference type="AlphaFoldDB" id="A0AAD8FDC5"/>
<dbReference type="Proteomes" id="UP001233172">
    <property type="component" value="Unassembled WGS sequence"/>
</dbReference>
<evidence type="ECO:0000313" key="1">
    <source>
        <dbReference type="EMBL" id="KAK0059688.1"/>
    </source>
</evidence>
<reference evidence="1" key="2">
    <citation type="submission" date="2023-04" db="EMBL/GenBank/DDBJ databases">
        <authorList>
            <person name="Bu L."/>
            <person name="Lu L."/>
            <person name="Laidemitt M.R."/>
            <person name="Zhang S.M."/>
            <person name="Mutuku M."/>
            <person name="Mkoji G."/>
            <person name="Steinauer M."/>
            <person name="Loker E.S."/>
        </authorList>
    </citation>
    <scope>NUCLEOTIDE SEQUENCE</scope>
    <source>
        <strain evidence="1">KasaAsao</strain>
        <tissue evidence="1">Whole Snail</tissue>
    </source>
</reference>
<reference evidence="1" key="1">
    <citation type="journal article" date="2023" name="PLoS Negl. Trop. Dis.">
        <title>A genome sequence for Biomphalaria pfeifferi, the major vector snail for the human-infecting parasite Schistosoma mansoni.</title>
        <authorList>
            <person name="Bu L."/>
            <person name="Lu L."/>
            <person name="Laidemitt M.R."/>
            <person name="Zhang S.M."/>
            <person name="Mutuku M."/>
            <person name="Mkoji G."/>
            <person name="Steinauer M."/>
            <person name="Loker E.S."/>
        </authorList>
    </citation>
    <scope>NUCLEOTIDE SEQUENCE</scope>
    <source>
        <strain evidence="1">KasaAsao</strain>
    </source>
</reference>
<dbReference type="EMBL" id="JASAOG010000040">
    <property type="protein sequence ID" value="KAK0059688.1"/>
    <property type="molecule type" value="Genomic_DNA"/>
</dbReference>
<organism evidence="1 2">
    <name type="scientific">Biomphalaria pfeifferi</name>
    <name type="common">Bloodfluke planorb</name>
    <name type="synonym">Freshwater snail</name>
    <dbReference type="NCBI Taxonomy" id="112525"/>
    <lineage>
        <taxon>Eukaryota</taxon>
        <taxon>Metazoa</taxon>
        <taxon>Spiralia</taxon>
        <taxon>Lophotrochozoa</taxon>
        <taxon>Mollusca</taxon>
        <taxon>Gastropoda</taxon>
        <taxon>Heterobranchia</taxon>
        <taxon>Euthyneura</taxon>
        <taxon>Panpulmonata</taxon>
        <taxon>Hygrophila</taxon>
        <taxon>Lymnaeoidea</taxon>
        <taxon>Planorbidae</taxon>
        <taxon>Biomphalaria</taxon>
    </lineage>
</organism>
<proteinExistence type="predicted"/>